<dbReference type="PANTHER" id="PTHR42771:SF10">
    <property type="entry name" value="FERRICHROME TRANSPORT ATP-BINDING PROTEIN FHUC"/>
    <property type="match status" value="1"/>
</dbReference>
<dbReference type="Gene3D" id="3.40.50.300">
    <property type="entry name" value="P-loop containing nucleotide triphosphate hydrolases"/>
    <property type="match status" value="1"/>
</dbReference>
<evidence type="ECO:0000256" key="11">
    <source>
        <dbReference type="ARBA" id="ARBA00057627"/>
    </source>
</evidence>
<proteinExistence type="predicted"/>
<dbReference type="GO" id="GO:0006826">
    <property type="term" value="P:iron ion transport"/>
    <property type="evidence" value="ECO:0007669"/>
    <property type="project" value="UniProtKB-KW"/>
</dbReference>
<dbReference type="PANTHER" id="PTHR42771">
    <property type="entry name" value="IRON(3+)-HYDROXAMATE IMPORT ATP-BINDING PROTEIN FHUC"/>
    <property type="match status" value="1"/>
</dbReference>
<dbReference type="Proteomes" id="UP000195728">
    <property type="component" value="Unassembled WGS sequence"/>
</dbReference>
<evidence type="ECO:0000259" key="12">
    <source>
        <dbReference type="PROSITE" id="PS50893"/>
    </source>
</evidence>
<comment type="caution">
    <text evidence="13">The sequence shown here is derived from an EMBL/GenBank/DDBJ whole genome shotgun (WGS) entry which is preliminary data.</text>
</comment>
<evidence type="ECO:0000256" key="7">
    <source>
        <dbReference type="ARBA" id="ARBA00023004"/>
    </source>
</evidence>
<evidence type="ECO:0000256" key="3">
    <source>
        <dbReference type="ARBA" id="ARBA00022475"/>
    </source>
</evidence>
<gene>
    <name evidence="13" type="ORF">BC10311_04942</name>
</gene>
<dbReference type="EMBL" id="FMBG01000021">
    <property type="protein sequence ID" value="SCC60411.1"/>
    <property type="molecule type" value="Genomic_DNA"/>
</dbReference>
<keyword evidence="9" id="KW-0472">Membrane</keyword>
<name>A0AB37YZC8_9BACI</name>
<dbReference type="PROSITE" id="PS50893">
    <property type="entry name" value="ABC_TRANSPORTER_2"/>
    <property type="match status" value="1"/>
</dbReference>
<organism evidence="13 14">
    <name type="scientific">Bacillus wiedmannii</name>
    <dbReference type="NCBI Taxonomy" id="1890302"/>
    <lineage>
        <taxon>Bacteria</taxon>
        <taxon>Bacillati</taxon>
        <taxon>Bacillota</taxon>
        <taxon>Bacilli</taxon>
        <taxon>Bacillales</taxon>
        <taxon>Bacillaceae</taxon>
        <taxon>Bacillus</taxon>
        <taxon>Bacillus cereus group</taxon>
    </lineage>
</organism>
<dbReference type="CDD" id="cd03214">
    <property type="entry name" value="ABC_Iron-Siderophores_B12_Hemin"/>
    <property type="match status" value="1"/>
</dbReference>
<dbReference type="GO" id="GO:0016887">
    <property type="term" value="F:ATP hydrolysis activity"/>
    <property type="evidence" value="ECO:0007669"/>
    <property type="project" value="InterPro"/>
</dbReference>
<dbReference type="InterPro" id="IPR017871">
    <property type="entry name" value="ABC_transporter-like_CS"/>
</dbReference>
<keyword evidence="5" id="KW-0547">Nucleotide-binding</keyword>
<comment type="catalytic activity">
    <reaction evidence="10">
        <text>a Fe(III)-siderophore(out) + ATP + H2O = a Fe(III)-siderophore(in) + ADP + phosphate + H(+)</text>
        <dbReference type="Rhea" id="RHEA:15597"/>
        <dbReference type="Rhea" id="RHEA-COMP:11342"/>
        <dbReference type="ChEBI" id="CHEBI:15377"/>
        <dbReference type="ChEBI" id="CHEBI:15378"/>
        <dbReference type="ChEBI" id="CHEBI:29034"/>
        <dbReference type="ChEBI" id="CHEBI:30616"/>
        <dbReference type="ChEBI" id="CHEBI:43474"/>
        <dbReference type="ChEBI" id="CHEBI:456216"/>
    </reaction>
</comment>
<keyword evidence="7" id="KW-0408">Iron</keyword>
<evidence type="ECO:0000313" key="13">
    <source>
        <dbReference type="EMBL" id="SCC60411.1"/>
    </source>
</evidence>
<keyword evidence="6 13" id="KW-0067">ATP-binding</keyword>
<dbReference type="InterPro" id="IPR003439">
    <property type="entry name" value="ABC_transporter-like_ATP-bd"/>
</dbReference>
<sequence length="260" mass="29317">MIKFMEIKNVTFSYDNVTDRLKSVSSEIEIGKITTIIGPNGCGKSTLLGVMSRNHDPRSGEIILDGKAISQYKPKEFARKLAVVHQQNEAPADMTVEKLTSYGRMPHKNIFSSQTDEDREAIERALACTNLLSKRDKEIHALSGGERQRVWIAMTLAQKTPMLFLDEPTTYLDIYYQLEILELVKELNEVHGLTIVMVLHDINQAIRYSDHIIVMKDGEIVTKGKPNDVVTESMIKTIYGVDVVVKQDEDTGLYMVPMGI</sequence>
<protein>
    <submittedName>
        <fullName evidence="13">Ferrichrome ABC transporter, ATP-binding protein</fullName>
    </submittedName>
</protein>
<comment type="subcellular location">
    <subcellularLocation>
        <location evidence="1">Cell membrane</location>
        <topology evidence="1">Peripheral membrane protein</topology>
        <orientation evidence="1">Cytoplasmic side</orientation>
    </subcellularLocation>
</comment>
<keyword evidence="3" id="KW-1003">Cell membrane</keyword>
<reference evidence="13 14" key="1">
    <citation type="submission" date="2016-08" db="EMBL/GenBank/DDBJ databases">
        <authorList>
            <person name="Loux V."/>
            <person name="Rue O."/>
        </authorList>
    </citation>
    <scope>NUCLEOTIDE SEQUENCE [LARGE SCALE GENOMIC DNA]</scope>
    <source>
        <strain evidence="13 14">WSBC_10311</strain>
    </source>
</reference>
<keyword evidence="2" id="KW-0813">Transport</keyword>
<dbReference type="FunFam" id="3.40.50.300:FF:000134">
    <property type="entry name" value="Iron-enterobactin ABC transporter ATP-binding protein"/>
    <property type="match status" value="1"/>
</dbReference>
<evidence type="ECO:0000256" key="10">
    <source>
        <dbReference type="ARBA" id="ARBA00052905"/>
    </source>
</evidence>
<dbReference type="PROSITE" id="PS00211">
    <property type="entry name" value="ABC_TRANSPORTER_1"/>
    <property type="match status" value="1"/>
</dbReference>
<accession>A0AB37YZC8</accession>
<evidence type="ECO:0000256" key="5">
    <source>
        <dbReference type="ARBA" id="ARBA00022741"/>
    </source>
</evidence>
<evidence type="ECO:0000256" key="6">
    <source>
        <dbReference type="ARBA" id="ARBA00022840"/>
    </source>
</evidence>
<dbReference type="GO" id="GO:0005524">
    <property type="term" value="F:ATP binding"/>
    <property type="evidence" value="ECO:0007669"/>
    <property type="project" value="UniProtKB-KW"/>
</dbReference>
<evidence type="ECO:0000256" key="2">
    <source>
        <dbReference type="ARBA" id="ARBA00022448"/>
    </source>
</evidence>
<evidence type="ECO:0000256" key="1">
    <source>
        <dbReference type="ARBA" id="ARBA00004413"/>
    </source>
</evidence>
<evidence type="ECO:0000256" key="9">
    <source>
        <dbReference type="ARBA" id="ARBA00023136"/>
    </source>
</evidence>
<dbReference type="InterPro" id="IPR003593">
    <property type="entry name" value="AAA+_ATPase"/>
</dbReference>
<dbReference type="InterPro" id="IPR027417">
    <property type="entry name" value="P-loop_NTPase"/>
</dbReference>
<dbReference type="Pfam" id="PF00005">
    <property type="entry name" value="ABC_tran"/>
    <property type="match status" value="1"/>
</dbReference>
<evidence type="ECO:0000256" key="4">
    <source>
        <dbReference type="ARBA" id="ARBA00022496"/>
    </source>
</evidence>
<comment type="function">
    <text evidence="11">Part of an ABC transporter complex involved in ferric-petrobactin uptake. Probably responsible for energy coupling to the transport system.</text>
</comment>
<dbReference type="AlphaFoldDB" id="A0AB37YZC8"/>
<dbReference type="SUPFAM" id="SSF52540">
    <property type="entry name" value="P-loop containing nucleoside triphosphate hydrolases"/>
    <property type="match status" value="1"/>
</dbReference>
<feature type="domain" description="ABC transporter" evidence="12">
    <location>
        <begin position="5"/>
        <end position="242"/>
    </location>
</feature>
<keyword evidence="8" id="KW-0406">Ion transport</keyword>
<evidence type="ECO:0000313" key="14">
    <source>
        <dbReference type="Proteomes" id="UP000195728"/>
    </source>
</evidence>
<dbReference type="InterPro" id="IPR051535">
    <property type="entry name" value="Siderophore_ABC-ATPase"/>
</dbReference>
<dbReference type="SMART" id="SM00382">
    <property type="entry name" value="AAA"/>
    <property type="match status" value="1"/>
</dbReference>
<evidence type="ECO:0000256" key="8">
    <source>
        <dbReference type="ARBA" id="ARBA00023065"/>
    </source>
</evidence>
<dbReference type="GO" id="GO:0005886">
    <property type="term" value="C:plasma membrane"/>
    <property type="evidence" value="ECO:0007669"/>
    <property type="project" value="UniProtKB-SubCell"/>
</dbReference>
<keyword evidence="4" id="KW-0410">Iron transport</keyword>